<keyword evidence="3 5" id="KW-0479">Metal-binding</keyword>
<evidence type="ECO:0000259" key="6">
    <source>
        <dbReference type="Pfam" id="PF03918"/>
    </source>
</evidence>
<evidence type="ECO:0000256" key="3">
    <source>
        <dbReference type="ARBA" id="ARBA00022723"/>
    </source>
</evidence>
<reference evidence="8" key="2">
    <citation type="submission" date="2010-01" db="EMBL/GenBank/DDBJ databases">
        <title>The complete genome of Conexibacter woesei DSM 14684.</title>
        <authorList>
            <consortium name="US DOE Joint Genome Institute (JGI-PGF)"/>
            <person name="Lucas S."/>
            <person name="Copeland A."/>
            <person name="Lapidus A."/>
            <person name="Glavina del Rio T."/>
            <person name="Dalin E."/>
            <person name="Tice H."/>
            <person name="Bruce D."/>
            <person name="Goodwin L."/>
            <person name="Pitluck S."/>
            <person name="Kyrpides N."/>
            <person name="Mavromatis K."/>
            <person name="Ivanova N."/>
            <person name="Mikhailova N."/>
            <person name="Chertkov O."/>
            <person name="Brettin T."/>
            <person name="Detter J.C."/>
            <person name="Han C."/>
            <person name="Larimer F."/>
            <person name="Land M."/>
            <person name="Hauser L."/>
            <person name="Markowitz V."/>
            <person name="Cheng J.-F."/>
            <person name="Hugenholtz P."/>
            <person name="Woyke T."/>
            <person name="Wu D."/>
            <person name="Pukall R."/>
            <person name="Steenblock K."/>
            <person name="Schneider S."/>
            <person name="Klenk H.-P."/>
            <person name="Eisen J.A."/>
        </authorList>
    </citation>
    <scope>NUCLEOTIDE SEQUENCE [LARGE SCALE GENOMIC DNA]</scope>
    <source>
        <strain evidence="8">DSM 14684 / CIP 108061 / JCM 11494 / NBRC 100937 / ID131577</strain>
    </source>
</reference>
<dbReference type="RefSeq" id="WP_012935980.1">
    <property type="nucleotide sequence ID" value="NC_013739.1"/>
</dbReference>
<dbReference type="Pfam" id="PF03918">
    <property type="entry name" value="CcmH"/>
    <property type="match status" value="1"/>
</dbReference>
<evidence type="ECO:0000256" key="1">
    <source>
        <dbReference type="ARBA" id="ARBA00010342"/>
    </source>
</evidence>
<accession>D3F835</accession>
<feature type="signal peptide" evidence="5">
    <location>
        <begin position="1"/>
        <end position="24"/>
    </location>
</feature>
<dbReference type="KEGG" id="cwo:Cwoe_4516"/>
<dbReference type="HOGENOM" id="CLU_1649243_0_0_11"/>
<keyword evidence="2 5" id="KW-0349">Heme</keyword>
<evidence type="ECO:0000313" key="8">
    <source>
        <dbReference type="Proteomes" id="UP000008229"/>
    </source>
</evidence>
<comment type="function">
    <text evidence="5">Possible subunit of a heme lyase.</text>
</comment>
<evidence type="ECO:0000256" key="5">
    <source>
        <dbReference type="RuleBase" id="RU364112"/>
    </source>
</evidence>
<keyword evidence="8" id="KW-1185">Reference proteome</keyword>
<dbReference type="InterPro" id="IPR005616">
    <property type="entry name" value="CcmH/CycL/Ccl2/NrfF_N"/>
</dbReference>
<sequence precursor="true">MSRLAAITVALLAVLAVATATAGAQTPEPKTSLHDVEQQVMCVVCRTPLSVAGGPQAEAQRALIRGLIADGKTSDQIKTALVAEYGERVLALPEEKGFNLAVYLVPIAVVVAALALAAIFLPRWRRRATAFAGAQPTALGPELSAEDAKRLNDDLKRYDD</sequence>
<gene>
    <name evidence="7" type="ordered locus">Cwoe_4516</name>
</gene>
<reference evidence="7 8" key="1">
    <citation type="journal article" date="2010" name="Stand. Genomic Sci.">
        <title>Complete genome sequence of Conexibacter woesei type strain (ID131577).</title>
        <authorList>
            <person name="Pukall R."/>
            <person name="Lapidus A."/>
            <person name="Glavina Del Rio T."/>
            <person name="Copeland A."/>
            <person name="Tice H."/>
            <person name="Cheng J.-F."/>
            <person name="Lucas S."/>
            <person name="Chen F."/>
            <person name="Nolan M."/>
            <person name="Bruce D."/>
            <person name="Goodwin L."/>
            <person name="Pitluck S."/>
            <person name="Mavromatis K."/>
            <person name="Ivanova N."/>
            <person name="Ovchinnikova G."/>
            <person name="Pati A."/>
            <person name="Chen A."/>
            <person name="Palaniappan K."/>
            <person name="Land M."/>
            <person name="Hauser L."/>
            <person name="Chang Y.-J."/>
            <person name="Jeffries C.D."/>
            <person name="Chain P."/>
            <person name="Meincke L."/>
            <person name="Sims D."/>
            <person name="Brettin T."/>
            <person name="Detter J.C."/>
            <person name="Rohde M."/>
            <person name="Goeker M."/>
            <person name="Bristow J."/>
            <person name="Eisen J.A."/>
            <person name="Markowitz V."/>
            <person name="Kyrpides N.C."/>
            <person name="Klenk H.-P."/>
            <person name="Hugenholtz P."/>
        </authorList>
    </citation>
    <scope>NUCLEOTIDE SEQUENCE [LARGE SCALE GENOMIC DNA]</scope>
    <source>
        <strain evidence="8">DSM 14684 / CIP 108061 / JCM 11494 / NBRC 100937 / ID131577</strain>
    </source>
</reference>
<name>D3F835_CONWI</name>
<feature type="transmembrane region" description="Helical" evidence="5">
    <location>
        <begin position="100"/>
        <end position="121"/>
    </location>
</feature>
<evidence type="ECO:0000313" key="7">
    <source>
        <dbReference type="EMBL" id="ADB52929.1"/>
    </source>
</evidence>
<comment type="similarity">
    <text evidence="1 5">Belongs to the CcmH/CycL/Ccl2/NrfF family.</text>
</comment>
<feature type="domain" description="CcmH/CycL/Ccl2/NrfF N-terminal" evidence="6">
    <location>
        <begin position="9"/>
        <end position="154"/>
    </location>
</feature>
<organism evidence="7 8">
    <name type="scientific">Conexibacter woesei (strain DSM 14684 / CCUG 47730 / CIP 108061 / JCM 11494 / NBRC 100937 / ID131577)</name>
    <dbReference type="NCBI Taxonomy" id="469383"/>
    <lineage>
        <taxon>Bacteria</taxon>
        <taxon>Bacillati</taxon>
        <taxon>Actinomycetota</taxon>
        <taxon>Thermoleophilia</taxon>
        <taxon>Solirubrobacterales</taxon>
        <taxon>Conexibacteraceae</taxon>
        <taxon>Conexibacter</taxon>
    </lineage>
</organism>
<dbReference type="GO" id="GO:0046872">
    <property type="term" value="F:metal ion binding"/>
    <property type="evidence" value="ECO:0007669"/>
    <property type="project" value="UniProtKB-KW"/>
</dbReference>
<evidence type="ECO:0000256" key="4">
    <source>
        <dbReference type="ARBA" id="ARBA00023004"/>
    </source>
</evidence>
<feature type="chain" id="PRO_5011020898" description="Cytochrome c-type biogenesis protein" evidence="5">
    <location>
        <begin position="25"/>
        <end position="160"/>
    </location>
</feature>
<dbReference type="Gene3D" id="1.10.8.640">
    <property type="entry name" value="Cytochrome C biogenesis protein"/>
    <property type="match status" value="1"/>
</dbReference>
<keyword evidence="5" id="KW-1133">Transmembrane helix</keyword>
<keyword evidence="5" id="KW-0472">Membrane</keyword>
<keyword evidence="5" id="KW-0812">Transmembrane</keyword>
<keyword evidence="4 5" id="KW-0408">Iron</keyword>
<dbReference type="CDD" id="cd16378">
    <property type="entry name" value="CcmH_N"/>
    <property type="match status" value="1"/>
</dbReference>
<dbReference type="Proteomes" id="UP000008229">
    <property type="component" value="Chromosome"/>
</dbReference>
<dbReference type="eggNOG" id="COG3088">
    <property type="taxonomic scope" value="Bacteria"/>
</dbReference>
<dbReference type="STRING" id="469383.Cwoe_4516"/>
<keyword evidence="5" id="KW-0732">Signal</keyword>
<dbReference type="OrthoDB" id="5245130at2"/>
<dbReference type="AlphaFoldDB" id="D3F835"/>
<proteinExistence type="inferred from homology"/>
<dbReference type="EMBL" id="CP001854">
    <property type="protein sequence ID" value="ADB52929.1"/>
    <property type="molecule type" value="Genomic_DNA"/>
</dbReference>
<protein>
    <recommendedName>
        <fullName evidence="5">Cytochrome c-type biogenesis protein</fullName>
    </recommendedName>
</protein>
<dbReference type="InterPro" id="IPR038297">
    <property type="entry name" value="CcmH/CycL/NrfF/Ccl2_sf"/>
</dbReference>
<evidence type="ECO:0000256" key="2">
    <source>
        <dbReference type="ARBA" id="ARBA00022617"/>
    </source>
</evidence>